<dbReference type="EMBL" id="VSRR010138604">
    <property type="protein sequence ID" value="MPD03920.1"/>
    <property type="molecule type" value="Genomic_DNA"/>
</dbReference>
<accession>A0A5B7KA11</accession>
<gene>
    <name evidence="1" type="ORF">E2C01_099579</name>
</gene>
<evidence type="ECO:0000313" key="2">
    <source>
        <dbReference type="Proteomes" id="UP000324222"/>
    </source>
</evidence>
<dbReference type="Proteomes" id="UP000324222">
    <property type="component" value="Unassembled WGS sequence"/>
</dbReference>
<organism evidence="1 2">
    <name type="scientific">Portunus trituberculatus</name>
    <name type="common">Swimming crab</name>
    <name type="synonym">Neptunus trituberculatus</name>
    <dbReference type="NCBI Taxonomy" id="210409"/>
    <lineage>
        <taxon>Eukaryota</taxon>
        <taxon>Metazoa</taxon>
        <taxon>Ecdysozoa</taxon>
        <taxon>Arthropoda</taxon>
        <taxon>Crustacea</taxon>
        <taxon>Multicrustacea</taxon>
        <taxon>Malacostraca</taxon>
        <taxon>Eumalacostraca</taxon>
        <taxon>Eucarida</taxon>
        <taxon>Decapoda</taxon>
        <taxon>Pleocyemata</taxon>
        <taxon>Brachyura</taxon>
        <taxon>Eubrachyura</taxon>
        <taxon>Portunoidea</taxon>
        <taxon>Portunidae</taxon>
        <taxon>Portuninae</taxon>
        <taxon>Portunus</taxon>
    </lineage>
</organism>
<protein>
    <submittedName>
        <fullName evidence="1">Uncharacterized protein</fullName>
    </submittedName>
</protein>
<proteinExistence type="predicted"/>
<reference evidence="1 2" key="1">
    <citation type="submission" date="2019-05" db="EMBL/GenBank/DDBJ databases">
        <title>Another draft genome of Portunus trituberculatus and its Hox gene families provides insights of decapod evolution.</title>
        <authorList>
            <person name="Jeong J.-H."/>
            <person name="Song I."/>
            <person name="Kim S."/>
            <person name="Choi T."/>
            <person name="Kim D."/>
            <person name="Ryu S."/>
            <person name="Kim W."/>
        </authorList>
    </citation>
    <scope>NUCLEOTIDE SEQUENCE [LARGE SCALE GENOMIC DNA]</scope>
    <source>
        <tissue evidence="1">Muscle</tissue>
    </source>
</reference>
<name>A0A5B7KA11_PORTR</name>
<evidence type="ECO:0000313" key="1">
    <source>
        <dbReference type="EMBL" id="MPD03920.1"/>
    </source>
</evidence>
<sequence>MDSYLLLGSCF</sequence>
<keyword evidence="2" id="KW-1185">Reference proteome</keyword>
<comment type="caution">
    <text evidence="1">The sequence shown here is derived from an EMBL/GenBank/DDBJ whole genome shotgun (WGS) entry which is preliminary data.</text>
</comment>